<comment type="caution">
    <text evidence="1">The sequence shown here is derived from an EMBL/GenBank/DDBJ whole genome shotgun (WGS) entry which is preliminary data.</text>
</comment>
<sequence length="92" mass="10070">DIPAMPCPNTDTPLVLDEITLVCFWSLPGKFLENVFIQQISTYQVSFCDIPAMPCPNTDTPLVLDEITLVCFWSLPGSKGLHVVSAVVMLGD</sequence>
<organism evidence="1 2">
    <name type="scientific">Funneliformis geosporum</name>
    <dbReference type="NCBI Taxonomy" id="1117311"/>
    <lineage>
        <taxon>Eukaryota</taxon>
        <taxon>Fungi</taxon>
        <taxon>Fungi incertae sedis</taxon>
        <taxon>Mucoromycota</taxon>
        <taxon>Glomeromycotina</taxon>
        <taxon>Glomeromycetes</taxon>
        <taxon>Glomerales</taxon>
        <taxon>Glomeraceae</taxon>
        <taxon>Funneliformis</taxon>
    </lineage>
</organism>
<dbReference type="EMBL" id="CAMKVN010009657">
    <property type="protein sequence ID" value="CAI2193485.1"/>
    <property type="molecule type" value="Genomic_DNA"/>
</dbReference>
<proteinExistence type="predicted"/>
<gene>
    <name evidence="1" type="ORF">FWILDA_LOCUS16099</name>
</gene>
<keyword evidence="2" id="KW-1185">Reference proteome</keyword>
<evidence type="ECO:0000313" key="2">
    <source>
        <dbReference type="Proteomes" id="UP001153678"/>
    </source>
</evidence>
<accession>A0A9W4WXR2</accession>
<dbReference type="Proteomes" id="UP001153678">
    <property type="component" value="Unassembled WGS sequence"/>
</dbReference>
<dbReference type="AlphaFoldDB" id="A0A9W4WXR2"/>
<reference evidence="1" key="1">
    <citation type="submission" date="2022-08" db="EMBL/GenBank/DDBJ databases">
        <authorList>
            <person name="Kallberg Y."/>
            <person name="Tangrot J."/>
            <person name="Rosling A."/>
        </authorList>
    </citation>
    <scope>NUCLEOTIDE SEQUENCE</scope>
    <source>
        <strain evidence="1">Wild A</strain>
    </source>
</reference>
<feature type="non-terminal residue" evidence="1">
    <location>
        <position position="92"/>
    </location>
</feature>
<evidence type="ECO:0000313" key="1">
    <source>
        <dbReference type="EMBL" id="CAI2193485.1"/>
    </source>
</evidence>
<name>A0A9W4WXR2_9GLOM</name>
<protein>
    <submittedName>
        <fullName evidence="1">13459_t:CDS:1</fullName>
    </submittedName>
</protein>